<keyword evidence="1" id="KW-0812">Transmembrane</keyword>
<keyword evidence="3" id="KW-1185">Reference proteome</keyword>
<keyword evidence="1" id="KW-1133">Transmembrane helix</keyword>
<reference evidence="2 3" key="1">
    <citation type="submission" date="2019-03" db="EMBL/GenBank/DDBJ databases">
        <title>Genomic Encyclopedia of Type Strains, Phase IV (KMG-IV): sequencing the most valuable type-strain genomes for metagenomic binning, comparative biology and taxonomic classification.</title>
        <authorList>
            <person name="Goeker M."/>
        </authorList>
    </citation>
    <scope>NUCLEOTIDE SEQUENCE [LARGE SCALE GENOMIC DNA]</scope>
    <source>
        <strain evidence="2 3">DSM 45707</strain>
    </source>
</reference>
<organism evidence="2 3">
    <name type="scientific">Hazenella coriacea</name>
    <dbReference type="NCBI Taxonomy" id="1179467"/>
    <lineage>
        <taxon>Bacteria</taxon>
        <taxon>Bacillati</taxon>
        <taxon>Bacillota</taxon>
        <taxon>Bacilli</taxon>
        <taxon>Bacillales</taxon>
        <taxon>Thermoactinomycetaceae</taxon>
        <taxon>Hazenella</taxon>
    </lineage>
</organism>
<feature type="transmembrane region" description="Helical" evidence="1">
    <location>
        <begin position="65"/>
        <end position="89"/>
    </location>
</feature>
<dbReference type="RefSeq" id="WP_131923442.1">
    <property type="nucleotide sequence ID" value="NZ_SMAG01000002.1"/>
</dbReference>
<keyword evidence="1" id="KW-0472">Membrane</keyword>
<accession>A0A4R3LAX3</accession>
<feature type="transmembrane region" description="Helical" evidence="1">
    <location>
        <begin position="6"/>
        <end position="25"/>
    </location>
</feature>
<protein>
    <submittedName>
        <fullName evidence="2">Inhibitor of the pro-sigma K processing machinery</fullName>
    </submittedName>
</protein>
<comment type="caution">
    <text evidence="2">The sequence shown here is derived from an EMBL/GenBank/DDBJ whole genome shotgun (WGS) entry which is preliminary data.</text>
</comment>
<dbReference type="Proteomes" id="UP000294937">
    <property type="component" value="Unassembled WGS sequence"/>
</dbReference>
<name>A0A4R3LAX3_9BACL</name>
<dbReference type="EMBL" id="SMAG01000002">
    <property type="protein sequence ID" value="TCS95434.1"/>
    <property type="molecule type" value="Genomic_DNA"/>
</dbReference>
<dbReference type="Pfam" id="PF07441">
    <property type="entry name" value="BofA"/>
    <property type="match status" value="1"/>
</dbReference>
<dbReference type="InterPro" id="IPR010001">
    <property type="entry name" value="BofA"/>
</dbReference>
<dbReference type="OrthoDB" id="2692225at2"/>
<dbReference type="AlphaFoldDB" id="A0A4R3LAX3"/>
<evidence type="ECO:0000313" key="2">
    <source>
        <dbReference type="EMBL" id="TCS95434.1"/>
    </source>
</evidence>
<gene>
    <name evidence="2" type="ORF">EDD58_1022</name>
</gene>
<evidence type="ECO:0000256" key="1">
    <source>
        <dbReference type="SAM" id="Phobius"/>
    </source>
</evidence>
<proteinExistence type="predicted"/>
<dbReference type="NCBIfam" id="TIGR02862">
    <property type="entry name" value="spore_BofA"/>
    <property type="match status" value="1"/>
</dbReference>
<sequence length="90" mass="10069">MIELKWWLIAVGAGIIFFMMLNRSIKKPLKWIWMGLLYSAIGALVLFIVNLLGQVMDFHIPINPVTAMITGLLGLPGILYLVAVQLLFLA</sequence>
<feature type="transmembrane region" description="Helical" evidence="1">
    <location>
        <begin position="32"/>
        <end position="53"/>
    </location>
</feature>
<evidence type="ECO:0000313" key="3">
    <source>
        <dbReference type="Proteomes" id="UP000294937"/>
    </source>
</evidence>